<comment type="caution">
    <text evidence="1">The sequence shown here is derived from an EMBL/GenBank/DDBJ whole genome shotgun (WGS) entry which is preliminary data.</text>
</comment>
<sequence length="335" mass="37814">MILIITTPEHRYTHLNLYRDTALDIEVASYDDVLKRRTPRRATHVFTDLDRLPSWRVHEAALMYRKVRDAGFRALNDPACFLGRFGLLRGLNRAGINDFDAYRVDGIEAPRIWPVFLRLEGDHHAPVSGLLEDQASLNRALQKAIERGAPRSALLIIEYAAEPVRSGLYRKLSVFRVGDRMLGYTCVHDDNWLVKYGTSGIATADLYDEEYRLIAENPFGAAAKKAFDLAGIEYGRVDFGLVGGKPQFYEINSNPYVSLEPKAPNNERRSASLKLFRTNYIEAVKGIDFAPRGSWRVKSSVAARRAELFPGRASRVLTRVFRARPGTPSAERVTT</sequence>
<keyword evidence="2" id="KW-1185">Reference proteome</keyword>
<dbReference type="Proteomes" id="UP001500827">
    <property type="component" value="Unassembled WGS sequence"/>
</dbReference>
<proteinExistence type="predicted"/>
<name>A0ABP7L3L8_9SPHN</name>
<dbReference type="RefSeq" id="WP_344698533.1">
    <property type="nucleotide sequence ID" value="NZ_BAABBM010000001.1"/>
</dbReference>
<gene>
    <name evidence="1" type="ORF">GCM10022276_09440</name>
</gene>
<evidence type="ECO:0000313" key="1">
    <source>
        <dbReference type="EMBL" id="GAA3892364.1"/>
    </source>
</evidence>
<evidence type="ECO:0008006" key="3">
    <source>
        <dbReference type="Google" id="ProtNLM"/>
    </source>
</evidence>
<evidence type="ECO:0000313" key="2">
    <source>
        <dbReference type="Proteomes" id="UP001500827"/>
    </source>
</evidence>
<dbReference type="SUPFAM" id="SSF56059">
    <property type="entry name" value="Glutathione synthetase ATP-binding domain-like"/>
    <property type="match status" value="1"/>
</dbReference>
<protein>
    <recommendedName>
        <fullName evidence="3">ATP-grasp domain-containing protein</fullName>
    </recommendedName>
</protein>
<organism evidence="1 2">
    <name type="scientific">Sphingomonas limnosediminicola</name>
    <dbReference type="NCBI Taxonomy" id="940133"/>
    <lineage>
        <taxon>Bacteria</taxon>
        <taxon>Pseudomonadati</taxon>
        <taxon>Pseudomonadota</taxon>
        <taxon>Alphaproteobacteria</taxon>
        <taxon>Sphingomonadales</taxon>
        <taxon>Sphingomonadaceae</taxon>
        <taxon>Sphingomonas</taxon>
    </lineage>
</organism>
<accession>A0ABP7L3L8</accession>
<reference evidence="2" key="1">
    <citation type="journal article" date="2019" name="Int. J. Syst. Evol. Microbiol.">
        <title>The Global Catalogue of Microorganisms (GCM) 10K type strain sequencing project: providing services to taxonomists for standard genome sequencing and annotation.</title>
        <authorList>
            <consortium name="The Broad Institute Genomics Platform"/>
            <consortium name="The Broad Institute Genome Sequencing Center for Infectious Disease"/>
            <person name="Wu L."/>
            <person name="Ma J."/>
        </authorList>
    </citation>
    <scope>NUCLEOTIDE SEQUENCE [LARGE SCALE GENOMIC DNA]</scope>
    <source>
        <strain evidence="2">JCM 17543</strain>
    </source>
</reference>
<dbReference type="EMBL" id="BAABBM010000001">
    <property type="protein sequence ID" value="GAA3892364.1"/>
    <property type="molecule type" value="Genomic_DNA"/>
</dbReference>